<protein>
    <submittedName>
        <fullName evidence="2">Uncharacterized protein</fullName>
    </submittedName>
</protein>
<gene>
    <name evidence="2" type="ORF">GMOD_00009289</name>
</gene>
<reference evidence="2 3" key="1">
    <citation type="journal article" date="2014" name="PLoS ONE">
        <title>De novo Genome Assembly of the Fungal Plant Pathogen Pyrenophora semeniperda.</title>
        <authorList>
            <person name="Soliai M.M."/>
            <person name="Meyer S.E."/>
            <person name="Udall J.A."/>
            <person name="Elzinga D.E."/>
            <person name="Hermansen R.A."/>
            <person name="Bodily P.M."/>
            <person name="Hart A.A."/>
            <person name="Coleman C.E."/>
        </authorList>
    </citation>
    <scope>NUCLEOTIDE SEQUENCE [LARGE SCALE GENOMIC DNA]</scope>
    <source>
        <strain evidence="2 3">CCB06</strain>
        <tissue evidence="2">Mycelium</tissue>
    </source>
</reference>
<evidence type="ECO:0000256" key="1">
    <source>
        <dbReference type="SAM" id="Phobius"/>
    </source>
</evidence>
<sequence>MPSIHSLTLRKRASPVASSESSPTANLAAVIFSASVLGVVALTFFVLWMVNTGIPRFQRALDARKVRKNVVTDREAVFSSAPLPRLQPKQDIELCEISPMTLEDSSHKVATASRDSFDLSYDNPRDSHATIGTTISYGIAVPMTITSQNVSRR</sequence>
<evidence type="ECO:0000313" key="3">
    <source>
        <dbReference type="Proteomes" id="UP000265663"/>
    </source>
</evidence>
<feature type="transmembrane region" description="Helical" evidence="1">
    <location>
        <begin position="27"/>
        <end position="50"/>
    </location>
</feature>
<evidence type="ECO:0000313" key="2">
    <source>
        <dbReference type="EMBL" id="RMZ71930.1"/>
    </source>
</evidence>
<dbReference type="EMBL" id="KE747828">
    <property type="protein sequence ID" value="RMZ71930.1"/>
    <property type="molecule type" value="Genomic_DNA"/>
</dbReference>
<keyword evidence="1" id="KW-0472">Membrane</keyword>
<organism evidence="2 3">
    <name type="scientific">Pyrenophora seminiperda CCB06</name>
    <dbReference type="NCBI Taxonomy" id="1302712"/>
    <lineage>
        <taxon>Eukaryota</taxon>
        <taxon>Fungi</taxon>
        <taxon>Dikarya</taxon>
        <taxon>Ascomycota</taxon>
        <taxon>Pezizomycotina</taxon>
        <taxon>Dothideomycetes</taxon>
        <taxon>Pleosporomycetidae</taxon>
        <taxon>Pleosporales</taxon>
        <taxon>Pleosporineae</taxon>
        <taxon>Pleosporaceae</taxon>
        <taxon>Pyrenophora</taxon>
    </lineage>
</organism>
<keyword evidence="1" id="KW-1133">Transmembrane helix</keyword>
<accession>A0A3M7MC05</accession>
<dbReference type="AlphaFoldDB" id="A0A3M7MC05"/>
<keyword evidence="3" id="KW-1185">Reference proteome</keyword>
<dbReference type="OrthoDB" id="10531839at2759"/>
<proteinExistence type="predicted"/>
<name>A0A3M7MC05_9PLEO</name>
<keyword evidence="1" id="KW-0812">Transmembrane</keyword>
<dbReference type="Proteomes" id="UP000265663">
    <property type="component" value="Unassembled WGS sequence"/>
</dbReference>